<dbReference type="SUPFAM" id="SSF75304">
    <property type="entry name" value="Amidase signature (AS) enzymes"/>
    <property type="match status" value="1"/>
</dbReference>
<dbReference type="Gene3D" id="3.90.1300.10">
    <property type="entry name" value="Amidase signature (AS) domain"/>
    <property type="match status" value="1"/>
</dbReference>
<accession>A0A1L5NR85</accession>
<gene>
    <name evidence="1" type="ORF">IE4872_PC00371</name>
</gene>
<reference evidence="1 2" key="1">
    <citation type="submission" date="2016-09" db="EMBL/GenBank/DDBJ databases">
        <title>The complete genome sequences of Rhizobium gallicum, symbiovars gallicum and phaseoli, symbionts associated to common bean (Phaseolus vulgaris).</title>
        <authorList>
            <person name="Bustos P."/>
            <person name="Santamaria R.I."/>
            <person name="Perez-Carrascal O.M."/>
            <person name="Juarez S."/>
            <person name="Lozano L."/>
            <person name="Martinez-Flores I."/>
            <person name="Martinez-Romero E."/>
            <person name="Cevallos M."/>
            <person name="Romero D."/>
            <person name="Davila G."/>
            <person name="Gonzalez V."/>
        </authorList>
    </citation>
    <scope>NUCLEOTIDE SEQUENCE [LARGE SCALE GENOMIC DNA]</scope>
    <source>
        <strain evidence="1 2">IE4872</strain>
        <plasmid evidence="2">prgalie4872c</plasmid>
    </source>
</reference>
<dbReference type="Proteomes" id="UP000184749">
    <property type="component" value="Plasmid pRgalIE4872c"/>
</dbReference>
<geneLocation type="plasmid" evidence="2">
    <name>prgalie4872c</name>
</geneLocation>
<dbReference type="OrthoDB" id="9814821at2"/>
<proteinExistence type="predicted"/>
<dbReference type="InterPro" id="IPR036928">
    <property type="entry name" value="AS_sf"/>
</dbReference>
<dbReference type="RefSeq" id="WP_074070889.1">
    <property type="nucleotide sequence ID" value="NZ_CP017104.1"/>
</dbReference>
<dbReference type="EMBL" id="CP017104">
    <property type="protein sequence ID" value="APO70388.1"/>
    <property type="molecule type" value="Genomic_DNA"/>
</dbReference>
<organism evidence="1 2">
    <name type="scientific">Rhizobium gallicum</name>
    <dbReference type="NCBI Taxonomy" id="56730"/>
    <lineage>
        <taxon>Bacteria</taxon>
        <taxon>Pseudomonadati</taxon>
        <taxon>Pseudomonadota</taxon>
        <taxon>Alphaproteobacteria</taxon>
        <taxon>Hyphomicrobiales</taxon>
        <taxon>Rhizobiaceae</taxon>
        <taxon>Rhizobium/Agrobacterium group</taxon>
        <taxon>Rhizobium</taxon>
    </lineage>
</organism>
<protein>
    <submittedName>
        <fullName evidence="1">Amidase domain-containing protein</fullName>
    </submittedName>
</protein>
<evidence type="ECO:0000313" key="2">
    <source>
        <dbReference type="Proteomes" id="UP000184749"/>
    </source>
</evidence>
<name>A0A1L5NR85_9HYPH</name>
<keyword evidence="1" id="KW-0614">Plasmid</keyword>
<sequence length="82" mass="8646">MAYASTIPGHPAITIPYGRDEKGIPFGLQIIARRHDDLGLLAIAAELEQVIAGDSDLAPRSPDLDMLKSAPPLGAAEGFCTF</sequence>
<evidence type="ECO:0000313" key="1">
    <source>
        <dbReference type="EMBL" id="APO70388.1"/>
    </source>
</evidence>
<dbReference type="AlphaFoldDB" id="A0A1L5NR85"/>